<evidence type="ECO:0000256" key="1">
    <source>
        <dbReference type="SAM" id="MobiDB-lite"/>
    </source>
</evidence>
<dbReference type="Proteomes" id="UP000002668">
    <property type="component" value="Genome"/>
</dbReference>
<accession>E4ZY07</accession>
<gene>
    <name evidence="3" type="ORF">LEMA_P111710.1</name>
</gene>
<feature type="chain" id="PRO_5003192241" evidence="2">
    <location>
        <begin position="19"/>
        <end position="140"/>
    </location>
</feature>
<feature type="signal peptide" evidence="2">
    <location>
        <begin position="1"/>
        <end position="18"/>
    </location>
</feature>
<evidence type="ECO:0000313" key="4">
    <source>
        <dbReference type="Proteomes" id="UP000002668"/>
    </source>
</evidence>
<feature type="region of interest" description="Disordered" evidence="1">
    <location>
        <begin position="121"/>
        <end position="140"/>
    </location>
</feature>
<feature type="compositionally biased region" description="Basic and acidic residues" evidence="1">
    <location>
        <begin position="100"/>
        <end position="115"/>
    </location>
</feature>
<dbReference type="VEuPathDB" id="FungiDB:LEMA_P111710.1"/>
<dbReference type="InParanoid" id="E4ZY07"/>
<keyword evidence="4" id="KW-1185">Reference proteome</keyword>
<reference evidence="4" key="1">
    <citation type="journal article" date="2011" name="Nat. Commun.">
        <title>Effector diversification within compartments of the Leptosphaeria maculans genome affected by Repeat-Induced Point mutations.</title>
        <authorList>
            <person name="Rouxel T."/>
            <person name="Grandaubert J."/>
            <person name="Hane J.K."/>
            <person name="Hoede C."/>
            <person name="van de Wouw A.P."/>
            <person name="Couloux A."/>
            <person name="Dominguez V."/>
            <person name="Anthouard V."/>
            <person name="Bally P."/>
            <person name="Bourras S."/>
            <person name="Cozijnsen A.J."/>
            <person name="Ciuffetti L.M."/>
            <person name="Degrave A."/>
            <person name="Dilmaghani A."/>
            <person name="Duret L."/>
            <person name="Fudal I."/>
            <person name="Goodwin S.B."/>
            <person name="Gout L."/>
            <person name="Glaser N."/>
            <person name="Linglin J."/>
            <person name="Kema G.H.J."/>
            <person name="Lapalu N."/>
            <person name="Lawrence C.B."/>
            <person name="May K."/>
            <person name="Meyer M."/>
            <person name="Ollivier B."/>
            <person name="Poulain J."/>
            <person name="Schoch C.L."/>
            <person name="Simon A."/>
            <person name="Spatafora J.W."/>
            <person name="Stachowiak A."/>
            <person name="Turgeon B.G."/>
            <person name="Tyler B.M."/>
            <person name="Vincent D."/>
            <person name="Weissenbach J."/>
            <person name="Amselem J."/>
            <person name="Quesneville H."/>
            <person name="Oliver R.P."/>
            <person name="Wincker P."/>
            <person name="Balesdent M.-H."/>
            <person name="Howlett B.J."/>
        </authorList>
    </citation>
    <scope>NUCLEOTIDE SEQUENCE [LARGE SCALE GENOMIC DNA]</scope>
    <source>
        <strain evidence="4">JN3 / isolate v23.1.3 / race Av1-4-5-6-7-8</strain>
    </source>
</reference>
<protein>
    <submittedName>
        <fullName evidence="3">Predicted protein</fullName>
    </submittedName>
</protein>
<feature type="compositionally biased region" description="Basic and acidic residues" evidence="1">
    <location>
        <begin position="124"/>
        <end position="140"/>
    </location>
</feature>
<name>E4ZY07_LEPMJ</name>
<evidence type="ECO:0000256" key="2">
    <source>
        <dbReference type="SAM" id="SignalP"/>
    </source>
</evidence>
<sequence>MKLNFVTAFATTAVAVAAGSRMWCSDVEVDKNTLPDRTGCRYKLDKIYCCNSEAVGRQDATPIWRGDCYNALTGFTDEIYERDCPNGKDISQLCNSADHSQNHEGPSDSFCGEKRNQGIGKQYEAAEQRSRSRQDIRTKV</sequence>
<dbReference type="AlphaFoldDB" id="E4ZY07"/>
<organism evidence="4">
    <name type="scientific">Leptosphaeria maculans (strain JN3 / isolate v23.1.3 / race Av1-4-5-6-7-8)</name>
    <name type="common">Blackleg fungus</name>
    <name type="synonym">Phoma lingam</name>
    <dbReference type="NCBI Taxonomy" id="985895"/>
    <lineage>
        <taxon>Eukaryota</taxon>
        <taxon>Fungi</taxon>
        <taxon>Dikarya</taxon>
        <taxon>Ascomycota</taxon>
        <taxon>Pezizomycotina</taxon>
        <taxon>Dothideomycetes</taxon>
        <taxon>Pleosporomycetidae</taxon>
        <taxon>Pleosporales</taxon>
        <taxon>Pleosporineae</taxon>
        <taxon>Leptosphaeriaceae</taxon>
        <taxon>Plenodomus</taxon>
        <taxon>Plenodomus lingam/Leptosphaeria maculans species complex</taxon>
    </lineage>
</organism>
<proteinExistence type="predicted"/>
<keyword evidence="2" id="KW-0732">Signal</keyword>
<evidence type="ECO:0000313" key="3">
    <source>
        <dbReference type="EMBL" id="CBX96252.1"/>
    </source>
</evidence>
<dbReference type="EMBL" id="FP929128">
    <property type="protein sequence ID" value="CBX96252.1"/>
    <property type="molecule type" value="Genomic_DNA"/>
</dbReference>
<dbReference type="HOGENOM" id="CLU_1835503_0_0_1"/>
<feature type="region of interest" description="Disordered" evidence="1">
    <location>
        <begin position="95"/>
        <end position="115"/>
    </location>
</feature>